<proteinExistence type="inferred from homology"/>
<dbReference type="Proteomes" id="UP000185812">
    <property type="component" value="Unassembled WGS sequence"/>
</dbReference>
<dbReference type="AlphaFoldDB" id="A0A1M6QII9"/>
<dbReference type="EMBL" id="FRAU01000001">
    <property type="protein sequence ID" value="SHK20016.1"/>
    <property type="molecule type" value="Genomic_DNA"/>
</dbReference>
<reference evidence="3" key="1">
    <citation type="submission" date="2016-11" db="EMBL/GenBank/DDBJ databases">
        <authorList>
            <person name="Varghese N."/>
            <person name="Submissions S."/>
        </authorList>
    </citation>
    <scope>NUCLEOTIDE SEQUENCE [LARGE SCALE GENOMIC DNA]</scope>
    <source>
        <strain evidence="3">DSM 22212</strain>
    </source>
</reference>
<dbReference type="InterPro" id="IPR011042">
    <property type="entry name" value="6-blade_b-propeller_TolB-like"/>
</dbReference>
<comment type="similarity">
    <text evidence="1">Belongs to the TolB family.</text>
</comment>
<accession>A0A1M6QII9</accession>
<dbReference type="InterPro" id="IPR011659">
    <property type="entry name" value="WD40"/>
</dbReference>
<dbReference type="STRING" id="633813.SAMN04488087_0637"/>
<protein>
    <submittedName>
        <fullName evidence="2">WD40-like Beta Propeller Repeat</fullName>
    </submittedName>
</protein>
<dbReference type="PANTHER" id="PTHR36842:SF1">
    <property type="entry name" value="PROTEIN TOLB"/>
    <property type="match status" value="1"/>
</dbReference>
<evidence type="ECO:0000256" key="1">
    <source>
        <dbReference type="ARBA" id="ARBA00009820"/>
    </source>
</evidence>
<sequence>MLSVRDIFLISLLIVPACTPNSFQPADAYDPATDSLRFPGEVHLRNIRPLTFGGNNAEAYWSYDDRYLVFQSDWAAINSQGCDQIFLMRADGQPLADGQRYRLLSTGRGRTTCAYFLPDGRVIYASTHAAGPECPPVQRTAEGRYVWPVYDTYDIYITDTTGAEPKLLIGGPGYDAEATVSPDGRYVVFTSSRSGDLELWRYDLHTGELLQLTHELGYDGGAFFSPDGSKIVWRASRPTGEAAERYQRLLAQGLVEPSDMDLFVANADGSNPRRIIQLPGAQWAPYFHPDGERIIFASNHHTDGGRLFDLFLIRLDGTGLKQITYSGTFDAFPMFSRDGKRLIFASNRNARGEPSHETNIFVADWVEHPEPVDLNFGRK</sequence>
<dbReference type="PANTHER" id="PTHR36842">
    <property type="entry name" value="PROTEIN TOLB HOMOLOG"/>
    <property type="match status" value="1"/>
</dbReference>
<organism evidence="2 3">
    <name type="scientific">Rhodothermus profundi</name>
    <dbReference type="NCBI Taxonomy" id="633813"/>
    <lineage>
        <taxon>Bacteria</taxon>
        <taxon>Pseudomonadati</taxon>
        <taxon>Rhodothermota</taxon>
        <taxon>Rhodothermia</taxon>
        <taxon>Rhodothermales</taxon>
        <taxon>Rhodothermaceae</taxon>
        <taxon>Rhodothermus</taxon>
    </lineage>
</organism>
<name>A0A1M6QII9_9BACT</name>
<dbReference type="RefSeq" id="WP_072714478.1">
    <property type="nucleotide sequence ID" value="NZ_FRAU01000001.1"/>
</dbReference>
<dbReference type="OrthoDB" id="9815657at2"/>
<dbReference type="Gene3D" id="2.120.10.30">
    <property type="entry name" value="TolB, C-terminal domain"/>
    <property type="match status" value="3"/>
</dbReference>
<dbReference type="SUPFAM" id="SSF82171">
    <property type="entry name" value="DPP6 N-terminal domain-like"/>
    <property type="match status" value="1"/>
</dbReference>
<keyword evidence="3" id="KW-1185">Reference proteome</keyword>
<dbReference type="Pfam" id="PF07676">
    <property type="entry name" value="PD40"/>
    <property type="match status" value="5"/>
</dbReference>
<evidence type="ECO:0000313" key="2">
    <source>
        <dbReference type="EMBL" id="SHK20016.1"/>
    </source>
</evidence>
<evidence type="ECO:0000313" key="3">
    <source>
        <dbReference type="Proteomes" id="UP000185812"/>
    </source>
</evidence>
<gene>
    <name evidence="2" type="ORF">SAMN04488087_0637</name>
</gene>